<evidence type="ECO:0000313" key="1">
    <source>
        <dbReference type="EMBL" id="TMS33478.1"/>
    </source>
</evidence>
<sequence length="106" mass="12225">MGRKQAELKPRLVSGSVSDPEQAFRKRACRANACEPSSSELEARALHWFKNMSTVNKDMNLSVSGVQREKLKEKKREIRTQWQLSLGNKVIEKYIQAVRTYDATRE</sequence>
<organism evidence="1 2">
    <name type="scientific">Steinernema carpocapsae</name>
    <name type="common">Entomopathogenic nematode</name>
    <dbReference type="NCBI Taxonomy" id="34508"/>
    <lineage>
        <taxon>Eukaryota</taxon>
        <taxon>Metazoa</taxon>
        <taxon>Ecdysozoa</taxon>
        <taxon>Nematoda</taxon>
        <taxon>Chromadorea</taxon>
        <taxon>Rhabditida</taxon>
        <taxon>Tylenchina</taxon>
        <taxon>Panagrolaimomorpha</taxon>
        <taxon>Strongyloidoidea</taxon>
        <taxon>Steinernematidae</taxon>
        <taxon>Steinernema</taxon>
    </lineage>
</organism>
<protein>
    <submittedName>
        <fullName evidence="1">Uncharacterized protein</fullName>
    </submittedName>
</protein>
<dbReference type="AlphaFoldDB" id="A0A4U8UPM8"/>
<name>A0A4U8UPM8_STECR</name>
<gene>
    <name evidence="1" type="ORF">L596_001213</name>
</gene>
<reference evidence="1 2" key="2">
    <citation type="journal article" date="2019" name="G3 (Bethesda)">
        <title>Hybrid Assembly of the Genome of the Entomopathogenic Nematode Steinernema carpocapsae Identifies the X-Chromosome.</title>
        <authorList>
            <person name="Serra L."/>
            <person name="Macchietto M."/>
            <person name="Macias-Munoz A."/>
            <person name="McGill C.J."/>
            <person name="Rodriguez I.M."/>
            <person name="Rodriguez B."/>
            <person name="Murad R."/>
            <person name="Mortazavi A."/>
        </authorList>
    </citation>
    <scope>NUCLEOTIDE SEQUENCE [LARGE SCALE GENOMIC DNA]</scope>
    <source>
        <strain evidence="1 2">ALL</strain>
    </source>
</reference>
<accession>A0A4U8UPM8</accession>
<reference evidence="1 2" key="1">
    <citation type="journal article" date="2015" name="Genome Biol.">
        <title>Comparative genomics of Steinernema reveals deeply conserved gene regulatory networks.</title>
        <authorList>
            <person name="Dillman A.R."/>
            <person name="Macchietto M."/>
            <person name="Porter C.F."/>
            <person name="Rogers A."/>
            <person name="Williams B."/>
            <person name="Antoshechkin I."/>
            <person name="Lee M.M."/>
            <person name="Goodwin Z."/>
            <person name="Lu X."/>
            <person name="Lewis E.E."/>
            <person name="Goodrich-Blair H."/>
            <person name="Stock S.P."/>
            <person name="Adams B.J."/>
            <person name="Sternberg P.W."/>
            <person name="Mortazavi A."/>
        </authorList>
    </citation>
    <scope>NUCLEOTIDE SEQUENCE [LARGE SCALE GENOMIC DNA]</scope>
    <source>
        <strain evidence="1 2">ALL</strain>
    </source>
</reference>
<keyword evidence="2" id="KW-1185">Reference proteome</keyword>
<dbReference type="Proteomes" id="UP000298663">
    <property type="component" value="Unassembled WGS sequence"/>
</dbReference>
<evidence type="ECO:0000313" key="2">
    <source>
        <dbReference type="Proteomes" id="UP000298663"/>
    </source>
</evidence>
<proteinExistence type="predicted"/>
<dbReference type="EMBL" id="AZBU02000001">
    <property type="protein sequence ID" value="TMS33478.1"/>
    <property type="molecule type" value="Genomic_DNA"/>
</dbReference>
<comment type="caution">
    <text evidence="1">The sequence shown here is derived from an EMBL/GenBank/DDBJ whole genome shotgun (WGS) entry which is preliminary data.</text>
</comment>